<organism evidence="1">
    <name type="scientific">viral metagenome</name>
    <dbReference type="NCBI Taxonomy" id="1070528"/>
    <lineage>
        <taxon>unclassified sequences</taxon>
        <taxon>metagenomes</taxon>
        <taxon>organismal metagenomes</taxon>
    </lineage>
</organism>
<dbReference type="EMBL" id="MN740002">
    <property type="protein sequence ID" value="QHT82618.1"/>
    <property type="molecule type" value="Genomic_DNA"/>
</dbReference>
<sequence>MLTRSKSKKTQNNNKYVEHINTLHTVAEGLLNYSSDIDLKKQREIIENYENIIRCLLNVD</sequence>
<name>A0A6C0HPJ3_9ZZZZ</name>
<evidence type="ECO:0000313" key="1">
    <source>
        <dbReference type="EMBL" id="QHT82618.1"/>
    </source>
</evidence>
<accession>A0A6C0HPJ3</accession>
<protein>
    <submittedName>
        <fullName evidence="1">Uncharacterized protein</fullName>
    </submittedName>
</protein>
<dbReference type="AlphaFoldDB" id="A0A6C0HPJ3"/>
<proteinExistence type="predicted"/>
<reference evidence="1" key="1">
    <citation type="journal article" date="2020" name="Nature">
        <title>Giant virus diversity and host interactions through global metagenomics.</title>
        <authorList>
            <person name="Schulz F."/>
            <person name="Roux S."/>
            <person name="Paez-Espino D."/>
            <person name="Jungbluth S."/>
            <person name="Walsh D.A."/>
            <person name="Denef V.J."/>
            <person name="McMahon K.D."/>
            <person name="Konstantinidis K.T."/>
            <person name="Eloe-Fadrosh E.A."/>
            <person name="Kyrpides N.C."/>
            <person name="Woyke T."/>
        </authorList>
    </citation>
    <scope>NUCLEOTIDE SEQUENCE</scope>
    <source>
        <strain evidence="1">GVMAG-M-3300023184-165</strain>
    </source>
</reference>